<dbReference type="PANTHER" id="PTHR13430:SF4">
    <property type="entry name" value="AUTOPHAGY-RELATED PROTEIN 13"/>
    <property type="match status" value="1"/>
</dbReference>
<evidence type="ECO:0000313" key="5">
    <source>
        <dbReference type="EMBL" id="KRY70216.1"/>
    </source>
</evidence>
<evidence type="ECO:0000256" key="3">
    <source>
        <dbReference type="ARBA" id="ARBA00023006"/>
    </source>
</evidence>
<feature type="region of interest" description="Disordered" evidence="4">
    <location>
        <begin position="520"/>
        <end position="545"/>
    </location>
</feature>
<evidence type="ECO:0000256" key="2">
    <source>
        <dbReference type="ARBA" id="ARBA00007341"/>
    </source>
</evidence>
<reference evidence="5 6" key="1">
    <citation type="submission" date="2015-01" db="EMBL/GenBank/DDBJ databases">
        <title>Evolution of Trichinella species and genotypes.</title>
        <authorList>
            <person name="Korhonen P.K."/>
            <person name="Edoardo P."/>
            <person name="Giuseppe L.R."/>
            <person name="Gasser R.B."/>
        </authorList>
    </citation>
    <scope>NUCLEOTIDE SEQUENCE [LARGE SCALE GENOMIC DNA]</scope>
    <source>
        <strain evidence="5">ISS13</strain>
    </source>
</reference>
<organism evidence="5 6">
    <name type="scientific">Trichinella pseudospiralis</name>
    <name type="common">Parasitic roundworm</name>
    <dbReference type="NCBI Taxonomy" id="6337"/>
    <lineage>
        <taxon>Eukaryota</taxon>
        <taxon>Metazoa</taxon>
        <taxon>Ecdysozoa</taxon>
        <taxon>Nematoda</taxon>
        <taxon>Enoplea</taxon>
        <taxon>Dorylaimia</taxon>
        <taxon>Trichinellida</taxon>
        <taxon>Trichinellidae</taxon>
        <taxon>Trichinella</taxon>
    </lineage>
</organism>
<comment type="subcellular location">
    <subcellularLocation>
        <location evidence="1">Preautophagosomal structure</location>
    </subcellularLocation>
</comment>
<comment type="similarity">
    <text evidence="2">Belongs to the ATG13 family. Metazoan subfamily.</text>
</comment>
<dbReference type="InterPro" id="IPR040182">
    <property type="entry name" value="ATG13"/>
</dbReference>
<dbReference type="GO" id="GO:0000423">
    <property type="term" value="P:mitophagy"/>
    <property type="evidence" value="ECO:0007669"/>
    <property type="project" value="TreeGrafter"/>
</dbReference>
<sequence>MFYAPTEQDHDDFVQFCQLLSNRVAQVVIQSRLGKKIRTEMLAPSGKNDWFNLNIQEWPEVNEVMSNSLENKYLPELKKLSIVISLKTVDGSSLMLEIWELSYDQNKVDSTVSIRNHLYHRMGVLLRSVICATRQTPVYKHYARNQHPDAFILCYQIRGDSPSKELLGADAKHYHLACLGCPFGTIHLNLYFRMNMVIDTADPVFIREATADFQIASPMERLSATSAGDEFYYKKNLKSTPRDVPSYSTESYRTVAEHAMQSVPSADLNQNGICTKESDDDDDDEYKDALLDDADDCLNKNPFPRSAAACNDDTRWPNSEPNCPRTFTPSVMSSSEGNGFSPLPFERSLHSLLQDMQIDHLTDLANGQLTDHDQHRGSGLFGGMPSPPLVAVEDYTLWRKAEQYVNESQQQLVHCLASDSESDDDDADADQCPAFGARHNFAQLDYFYKQCKSAPANLGSFVRCVPRTFVARLHAGGVLQSNYVANSSALNSGDLLSQLTYFDSLKATFDAFVHSLQCDDDDDEPDEDELEDDDRKNKASSTRHH</sequence>
<keyword evidence="3" id="KW-0072">Autophagy</keyword>
<dbReference type="Gene3D" id="3.30.900.10">
    <property type="entry name" value="HORMA domain"/>
    <property type="match status" value="1"/>
</dbReference>
<evidence type="ECO:0000256" key="1">
    <source>
        <dbReference type="ARBA" id="ARBA00004329"/>
    </source>
</evidence>
<gene>
    <name evidence="5" type="primary">Atg13</name>
    <name evidence="5" type="ORF">T4A_9733</name>
</gene>
<dbReference type="InterPro" id="IPR036570">
    <property type="entry name" value="HORMA_dom_sf"/>
</dbReference>
<dbReference type="GO" id="GO:1990316">
    <property type="term" value="C:Atg1/ULK1 kinase complex"/>
    <property type="evidence" value="ECO:0007669"/>
    <property type="project" value="TreeGrafter"/>
</dbReference>
<comment type="caution">
    <text evidence="5">The sequence shown here is derived from an EMBL/GenBank/DDBJ whole genome shotgun (WGS) entry which is preliminary data.</text>
</comment>
<feature type="compositionally biased region" description="Acidic residues" evidence="4">
    <location>
        <begin position="520"/>
        <end position="532"/>
    </location>
</feature>
<name>A0A0V1E9A8_TRIPS</name>
<dbReference type="PANTHER" id="PTHR13430">
    <property type="match status" value="1"/>
</dbReference>
<evidence type="ECO:0000256" key="4">
    <source>
        <dbReference type="SAM" id="MobiDB-lite"/>
    </source>
</evidence>
<dbReference type="GO" id="GO:0005829">
    <property type="term" value="C:cytosol"/>
    <property type="evidence" value="ECO:0007669"/>
    <property type="project" value="TreeGrafter"/>
</dbReference>
<evidence type="ECO:0000313" key="6">
    <source>
        <dbReference type="Proteomes" id="UP000054632"/>
    </source>
</evidence>
<dbReference type="GO" id="GO:0034727">
    <property type="term" value="P:piecemeal microautophagy of the nucleus"/>
    <property type="evidence" value="ECO:0007669"/>
    <property type="project" value="TreeGrafter"/>
</dbReference>
<proteinExistence type="inferred from homology"/>
<dbReference type="GO" id="GO:0034497">
    <property type="term" value="P:protein localization to phagophore assembly site"/>
    <property type="evidence" value="ECO:0007669"/>
    <property type="project" value="TreeGrafter"/>
</dbReference>
<dbReference type="GO" id="GO:0000407">
    <property type="term" value="C:phagophore assembly site"/>
    <property type="evidence" value="ECO:0007669"/>
    <property type="project" value="UniProtKB-SubCell"/>
</dbReference>
<protein>
    <submittedName>
        <fullName evidence="5">Autophagy-related protein 13-like protein</fullName>
    </submittedName>
</protein>
<accession>A0A0V1E9A8</accession>
<dbReference type="AlphaFoldDB" id="A0A0V1E9A8"/>
<dbReference type="Proteomes" id="UP000054632">
    <property type="component" value="Unassembled WGS sequence"/>
</dbReference>
<dbReference type="EMBL" id="JYDR01000077">
    <property type="protein sequence ID" value="KRY70216.1"/>
    <property type="molecule type" value="Genomic_DNA"/>
</dbReference>